<keyword evidence="1" id="KW-0812">Transmembrane</keyword>
<dbReference type="InterPro" id="IPR018688">
    <property type="entry name" value="PpoB2-like"/>
</dbReference>
<feature type="transmembrane region" description="Helical" evidence="1">
    <location>
        <begin position="12"/>
        <end position="34"/>
    </location>
</feature>
<comment type="caution">
    <text evidence="2">The sequence shown here is derived from an EMBL/GenBank/DDBJ whole genome shotgun (WGS) entry which is preliminary data.</text>
</comment>
<name>A0A561SZC5_9PSEU</name>
<accession>A0A561SZC5</accession>
<reference evidence="2 3" key="1">
    <citation type="submission" date="2019-06" db="EMBL/GenBank/DDBJ databases">
        <title>Sequencing the genomes of 1000 actinobacteria strains.</title>
        <authorList>
            <person name="Klenk H.-P."/>
        </authorList>
    </citation>
    <scope>NUCLEOTIDE SEQUENCE [LARGE SCALE GENOMIC DNA]</scope>
    <source>
        <strain evidence="2 3">DSM 45671</strain>
    </source>
</reference>
<dbReference type="AlphaFoldDB" id="A0A561SZC5"/>
<evidence type="ECO:0000313" key="2">
    <source>
        <dbReference type="EMBL" id="TWF80175.1"/>
    </source>
</evidence>
<keyword evidence="3" id="KW-1185">Reference proteome</keyword>
<dbReference type="OrthoDB" id="164118at2"/>
<keyword evidence="1" id="KW-1133">Transmembrane helix</keyword>
<organism evidence="2 3">
    <name type="scientific">Pseudonocardia hierapolitana</name>
    <dbReference type="NCBI Taxonomy" id="1128676"/>
    <lineage>
        <taxon>Bacteria</taxon>
        <taxon>Bacillati</taxon>
        <taxon>Actinomycetota</taxon>
        <taxon>Actinomycetes</taxon>
        <taxon>Pseudonocardiales</taxon>
        <taxon>Pseudonocardiaceae</taxon>
        <taxon>Pseudonocardia</taxon>
    </lineage>
</organism>
<dbReference type="RefSeq" id="WP_147258896.1">
    <property type="nucleotide sequence ID" value="NZ_VIWU01000001.1"/>
</dbReference>
<proteinExistence type="predicted"/>
<keyword evidence="1" id="KW-0472">Membrane</keyword>
<feature type="transmembrane region" description="Helical" evidence="1">
    <location>
        <begin position="46"/>
        <end position="72"/>
    </location>
</feature>
<feature type="transmembrane region" description="Helical" evidence="1">
    <location>
        <begin position="184"/>
        <end position="215"/>
    </location>
</feature>
<gene>
    <name evidence="2" type="ORF">FHX44_116113</name>
</gene>
<evidence type="ECO:0000313" key="3">
    <source>
        <dbReference type="Proteomes" id="UP000321261"/>
    </source>
</evidence>
<feature type="transmembrane region" description="Helical" evidence="1">
    <location>
        <begin position="227"/>
        <end position="245"/>
    </location>
</feature>
<feature type="transmembrane region" description="Helical" evidence="1">
    <location>
        <begin position="132"/>
        <end position="149"/>
    </location>
</feature>
<evidence type="ECO:0000256" key="1">
    <source>
        <dbReference type="SAM" id="Phobius"/>
    </source>
</evidence>
<protein>
    <submittedName>
        <fullName evidence="2">Putative metal-binding integral membrane protein DUF2182</fullName>
    </submittedName>
</protein>
<dbReference type="EMBL" id="VIWU01000001">
    <property type="protein sequence ID" value="TWF80175.1"/>
    <property type="molecule type" value="Genomic_DNA"/>
</dbReference>
<feature type="transmembrane region" description="Helical" evidence="1">
    <location>
        <begin position="92"/>
        <end position="112"/>
    </location>
</feature>
<sequence>MSAASVPVRSGRLPTVLVLLAVAALCWVVVVQLMGGAHERDDPGALGFFVGIWVLMMAAMMLPSVWPTVLVYQRLQAARRERGEHGVPMGPCLLVVGYLAAWTAAGLVGFAILQVGRSMQVDALSWDRGGPLLTGGVIVAAAVYQLTPLKDVCLRHCRGPFSFLLEHWRPGSLGAARMGVRHGVWCIGCCWALMASLFALGIMSIPWMVVIATFIGAEKLLPWRRTATGAVTVALLVLGIAVALVPERVPWLMTPSGGMHGTTTPEMVPEMEMPT</sequence>
<dbReference type="Proteomes" id="UP000321261">
    <property type="component" value="Unassembled WGS sequence"/>
</dbReference>
<dbReference type="Pfam" id="PF09948">
    <property type="entry name" value="PpoB2"/>
    <property type="match status" value="1"/>
</dbReference>